<dbReference type="PANTHER" id="PTHR12736:SF7">
    <property type="entry name" value="LANC-LIKE PROTEIN 3"/>
    <property type="match status" value="1"/>
</dbReference>
<proteinExistence type="predicted"/>
<reference evidence="3 4" key="1">
    <citation type="submission" date="2017-05" db="EMBL/GenBank/DDBJ databases">
        <title>Virgibacillus sp. AK90 isolated from a saltern of Kakinada, India.</title>
        <authorList>
            <person name="Gupta V."/>
            <person name="Sidhu C."/>
            <person name="Korpole S."/>
            <person name="Pinnaka A.K."/>
        </authorList>
    </citation>
    <scope>NUCLEOTIDE SEQUENCE [LARGE SCALE GENOMIC DNA]</scope>
    <source>
        <strain evidence="3 4">AK90</strain>
    </source>
</reference>
<keyword evidence="1" id="KW-0862">Zinc</keyword>
<dbReference type="NCBIfam" id="TIGR03897">
    <property type="entry name" value="lanti_2_LanM"/>
    <property type="match status" value="1"/>
</dbReference>
<dbReference type="AlphaFoldDB" id="A0A3E0WKY5"/>
<dbReference type="Pfam" id="PF13575">
    <property type="entry name" value="DUF4135"/>
    <property type="match status" value="1"/>
</dbReference>
<dbReference type="InterPro" id="IPR012341">
    <property type="entry name" value="6hp_glycosidase-like_sf"/>
</dbReference>
<dbReference type="Gene3D" id="1.50.10.10">
    <property type="match status" value="1"/>
</dbReference>
<feature type="binding site" evidence="1">
    <location>
        <position position="704"/>
    </location>
    <ligand>
        <name>Zn(2+)</name>
        <dbReference type="ChEBI" id="CHEBI:29105"/>
    </ligand>
</feature>
<keyword evidence="1" id="KW-0479">Metal-binding</keyword>
<gene>
    <name evidence="3" type="ORF">CAI16_16990</name>
</gene>
<dbReference type="GO" id="GO:0046872">
    <property type="term" value="F:metal ion binding"/>
    <property type="evidence" value="ECO:0007669"/>
    <property type="project" value="UniProtKB-KW"/>
</dbReference>
<dbReference type="SMART" id="SM01260">
    <property type="entry name" value="LANC_like"/>
    <property type="match status" value="1"/>
</dbReference>
<dbReference type="SUPFAM" id="SSF158745">
    <property type="entry name" value="LanC-like"/>
    <property type="match status" value="1"/>
</dbReference>
<dbReference type="GO" id="GO:0005975">
    <property type="term" value="P:carbohydrate metabolic process"/>
    <property type="evidence" value="ECO:0007669"/>
    <property type="project" value="InterPro"/>
</dbReference>
<dbReference type="PRINTS" id="PR01950">
    <property type="entry name" value="LANCSUPER"/>
</dbReference>
<evidence type="ECO:0000313" key="3">
    <source>
        <dbReference type="EMBL" id="RFA32757.1"/>
    </source>
</evidence>
<dbReference type="CDD" id="cd04792">
    <property type="entry name" value="LanM-like"/>
    <property type="match status" value="1"/>
</dbReference>
<dbReference type="Proteomes" id="UP000256488">
    <property type="component" value="Unassembled WGS sequence"/>
</dbReference>
<name>A0A3E0WKY5_9BACI</name>
<dbReference type="InterPro" id="IPR025410">
    <property type="entry name" value="Lant_dehyd"/>
</dbReference>
<feature type="binding site" evidence="1">
    <location>
        <position position="658"/>
    </location>
    <ligand>
        <name>Zn(2+)</name>
        <dbReference type="ChEBI" id="CHEBI:29105"/>
    </ligand>
</feature>
<evidence type="ECO:0000313" key="4">
    <source>
        <dbReference type="Proteomes" id="UP000256488"/>
    </source>
</evidence>
<dbReference type="EMBL" id="NFZX01000053">
    <property type="protein sequence ID" value="RFA32757.1"/>
    <property type="molecule type" value="Genomic_DNA"/>
</dbReference>
<dbReference type="InterPro" id="IPR007822">
    <property type="entry name" value="LANC-like"/>
</dbReference>
<dbReference type="Pfam" id="PF05147">
    <property type="entry name" value="LANC_like"/>
    <property type="match status" value="1"/>
</dbReference>
<sequence>MSFRKKLIYKPRSLAIDQHFQEFLSWMNDKGAKPKFKIMKVIDRTTYGWQEFIETKECMDLEQVRRFYQRQGGFLAISYLLNATDFHSENIIASGEHPFFIDLESLFQNRIPVDAKKNASQLASNKLMNSVLRTGLLPVSLFKNGVLRGIEVSGLGGYKGQAIPKSTYGFVNVRTDEMRMEKKQFYLEEGNNRPSINGQTINSEEYIQEITEGFYNMYQLFLSNKRELKSESGPIVKFENDSVRAIIRDTHTYGSMLEAGMHPKNLKHGLLRVQLFDFMWRFVKQIPKIYKVVPSENGDLLQGDIPSFVTSVSSCHIWDNRGKKIKDFYEQDSLSATLIQLERLNLQDCQEQIQMIKTSMATMIKKWDVKLSYRDPMQKQVNTLATRDEFIAAAIDIGERLEKKAVWGADGKTVTWIGLGADEHDQWLFTPLDSSLYDGLMGVTIFYAYLSKETGIEKFEKIARASLNSAREFLNADDTIKSLSAFHGYSSAIYGLMHLSAIWEEDELLDEAIHLLDKVDPLIEKDVLYDLLSGSAGAILVCLRLYTLTGEKKALDIAKKCGQHLLKNAQLLEIGCGWSFNIGAGHEPIAGLSHGSAGIAWALIELSHVTKDGRYLEKALQTIEFERTLFDEKEGNWTDTRFLEKREELGLGIPVQWCHGAAGITLGRLMIRKYYSDPKIDNEIKVGIDTTLKSGFGGSHCLCHGDFGNLEVLLSSGIRLKDEYLKGKAYEFGTKSLLDAKQDGWFCGIPQDEETPSLMLGLSGIGYGLLRLANPDKVPPVVLLAPPVKQF</sequence>
<feature type="binding site" evidence="1">
    <location>
        <position position="703"/>
    </location>
    <ligand>
        <name>Zn(2+)</name>
        <dbReference type="ChEBI" id="CHEBI:29105"/>
    </ligand>
</feature>
<evidence type="ECO:0000259" key="2">
    <source>
        <dbReference type="Pfam" id="PF13575"/>
    </source>
</evidence>
<dbReference type="RefSeq" id="WP_116279342.1">
    <property type="nucleotide sequence ID" value="NZ_NFZX01000053.1"/>
</dbReference>
<feature type="domain" description="Lantibiotic biosynthesis protein dehydration" evidence="2">
    <location>
        <begin position="5"/>
        <end position="310"/>
    </location>
</feature>
<organism evidence="3 4">
    <name type="scientific">Virgibacillus dokdonensis</name>
    <dbReference type="NCBI Taxonomy" id="302167"/>
    <lineage>
        <taxon>Bacteria</taxon>
        <taxon>Bacillati</taxon>
        <taxon>Bacillota</taxon>
        <taxon>Bacilli</taxon>
        <taxon>Bacillales</taxon>
        <taxon>Bacillaceae</taxon>
        <taxon>Virgibacillus</taxon>
    </lineage>
</organism>
<evidence type="ECO:0000256" key="1">
    <source>
        <dbReference type="PIRSR" id="PIRSR607822-1"/>
    </source>
</evidence>
<dbReference type="PANTHER" id="PTHR12736">
    <property type="entry name" value="LANC-LIKE PROTEIN"/>
    <property type="match status" value="1"/>
</dbReference>
<protein>
    <recommendedName>
        <fullName evidence="2">Lantibiotic biosynthesis protein dehydration domain-containing protein</fullName>
    </recommendedName>
</protein>
<comment type="caution">
    <text evidence="3">The sequence shown here is derived from an EMBL/GenBank/DDBJ whole genome shotgun (WGS) entry which is preliminary data.</text>
</comment>
<dbReference type="GO" id="GO:0005886">
    <property type="term" value="C:plasma membrane"/>
    <property type="evidence" value="ECO:0007669"/>
    <property type="project" value="TreeGrafter"/>
</dbReference>
<dbReference type="InterPro" id="IPR017146">
    <property type="entry name" value="Lanti_2_LanM"/>
</dbReference>
<dbReference type="GO" id="GO:0031179">
    <property type="term" value="P:peptide modification"/>
    <property type="evidence" value="ECO:0007669"/>
    <property type="project" value="InterPro"/>
</dbReference>
<dbReference type="PIRSF" id="PIRSF037228">
    <property type="entry name" value="Lant_mod_RumM"/>
    <property type="match status" value="1"/>
</dbReference>
<accession>A0A3E0WKY5</accession>